<comment type="caution">
    <text evidence="2">The sequence shown here is derived from an EMBL/GenBank/DDBJ whole genome shotgun (WGS) entry which is preliminary data.</text>
</comment>
<dbReference type="OrthoDB" id="9787225at2"/>
<sequence>MDVERTYSSAADKLGTSSTPFGGDLKKNLVRIDTYFDLNPTDPFYYQKLIRYSKGKSPEARYRLALRLEQSGWKDEAVLLYRQTAASASASLRGRAANAVRRLQSNPTAAGFLAPRAHSSNSSHPGKMDRIIKSVLICLFLFGTLLLLLYFYQDILNAAVTSARAVGTGLDLSASNPPLAVQAMAAYHEPPGTDDNHQEATPRSEPSAQLNALLLANGTIHAASHNHNGQERRMQNARTPGMNLDAVGQGGSAALPLTQAAANLVRTALCNYIEETGNPPANVEQLTADHPHNYLSFITVEPQSGSNRVVSRFDGAGGWVYQPNAQSIRRCLHPTSHTAALA</sequence>
<name>A0A2W1NZZ8_PAEXE</name>
<protein>
    <submittedName>
        <fullName evidence="2">Uncharacterized protein</fullName>
    </submittedName>
</protein>
<evidence type="ECO:0000313" key="2">
    <source>
        <dbReference type="EMBL" id="PZE20458.1"/>
    </source>
</evidence>
<feature type="transmembrane region" description="Helical" evidence="1">
    <location>
        <begin position="131"/>
        <end position="152"/>
    </location>
</feature>
<dbReference type="RefSeq" id="WP_089200537.1">
    <property type="nucleotide sequence ID" value="NZ_NHRJ02000007.1"/>
</dbReference>
<organism evidence="2 3">
    <name type="scientific">Paenibacillus xerothermodurans</name>
    <dbReference type="NCBI Taxonomy" id="1977292"/>
    <lineage>
        <taxon>Bacteria</taxon>
        <taxon>Bacillati</taxon>
        <taxon>Bacillota</taxon>
        <taxon>Bacilli</taxon>
        <taxon>Bacillales</taxon>
        <taxon>Paenibacillaceae</taxon>
        <taxon>Paenibacillus</taxon>
    </lineage>
</organism>
<keyword evidence="1" id="KW-1133">Transmembrane helix</keyword>
<evidence type="ECO:0000313" key="3">
    <source>
        <dbReference type="Proteomes" id="UP000214746"/>
    </source>
</evidence>
<dbReference type="AlphaFoldDB" id="A0A2W1NZZ8"/>
<keyword evidence="3" id="KW-1185">Reference proteome</keyword>
<dbReference type="EMBL" id="NHRJ02000007">
    <property type="protein sequence ID" value="PZE20458.1"/>
    <property type="molecule type" value="Genomic_DNA"/>
</dbReference>
<dbReference type="Proteomes" id="UP000214746">
    <property type="component" value="Unassembled WGS sequence"/>
</dbReference>
<gene>
    <name evidence="2" type="ORF">CBW46_013575</name>
</gene>
<evidence type="ECO:0000256" key="1">
    <source>
        <dbReference type="SAM" id="Phobius"/>
    </source>
</evidence>
<keyword evidence="1" id="KW-0472">Membrane</keyword>
<reference evidence="2" key="1">
    <citation type="submission" date="2018-06" db="EMBL/GenBank/DDBJ databases">
        <title>Paenibacillus xerothermodurans sp. nov. an extremely dry heat resistant spore forming bacterium isolated from the soil of Cape Canaveral, Florida.</title>
        <authorList>
            <person name="Seuylemezian A."/>
            <person name="Kaur N."/>
            <person name="Patil P."/>
            <person name="Patil P."/>
            <person name="Mayilraj S."/>
            <person name="Vaishampayan P."/>
        </authorList>
    </citation>
    <scope>NUCLEOTIDE SEQUENCE [LARGE SCALE GENOMIC DNA]</scope>
    <source>
        <strain evidence="2">ATCC 27380</strain>
    </source>
</reference>
<keyword evidence="1" id="KW-0812">Transmembrane</keyword>
<accession>A0A2W1NZZ8</accession>
<proteinExistence type="predicted"/>